<dbReference type="GeneID" id="28972742"/>
<gene>
    <name evidence="7" type="ORF">RHOBADRAFT_16035</name>
</gene>
<dbReference type="GO" id="GO:0006567">
    <property type="term" value="P:L-threonine catabolic process"/>
    <property type="evidence" value="ECO:0007669"/>
    <property type="project" value="TreeGrafter"/>
</dbReference>
<evidence type="ECO:0000256" key="5">
    <source>
        <dbReference type="PIRSR" id="PIRSR017617-1"/>
    </source>
</evidence>
<dbReference type="GO" id="GO:0005829">
    <property type="term" value="C:cytosol"/>
    <property type="evidence" value="ECO:0007669"/>
    <property type="project" value="TreeGrafter"/>
</dbReference>
<keyword evidence="3" id="KW-0663">Pyridoxal phosphate</keyword>
<dbReference type="OMA" id="VQTNIVI"/>
<dbReference type="InterPro" id="IPR015421">
    <property type="entry name" value="PyrdxlP-dep_Trfase_major"/>
</dbReference>
<protein>
    <recommendedName>
        <fullName evidence="6">Aromatic amino acid beta-eliminating lyase/threonine aldolase domain-containing protein</fullName>
    </recommendedName>
</protein>
<dbReference type="RefSeq" id="XP_018270338.1">
    <property type="nucleotide sequence ID" value="XM_018412293.1"/>
</dbReference>
<dbReference type="GO" id="GO:0008732">
    <property type="term" value="F:L-allo-threonine aldolase activity"/>
    <property type="evidence" value="ECO:0007669"/>
    <property type="project" value="TreeGrafter"/>
</dbReference>
<dbReference type="FunFam" id="3.40.640.10:FF:000030">
    <property type="entry name" value="Low-specificity L-threonine aldolase"/>
    <property type="match status" value="1"/>
</dbReference>
<evidence type="ECO:0000256" key="2">
    <source>
        <dbReference type="ARBA" id="ARBA00006966"/>
    </source>
</evidence>
<dbReference type="GO" id="GO:0006545">
    <property type="term" value="P:glycine biosynthetic process"/>
    <property type="evidence" value="ECO:0007669"/>
    <property type="project" value="TreeGrafter"/>
</dbReference>
<dbReference type="InterPro" id="IPR001597">
    <property type="entry name" value="ArAA_b-elim_lyase/Thr_aldolase"/>
</dbReference>
<dbReference type="EMBL" id="KQ474080">
    <property type="protein sequence ID" value="KPV74289.1"/>
    <property type="molecule type" value="Genomic_DNA"/>
</dbReference>
<dbReference type="Gene3D" id="3.90.1150.10">
    <property type="entry name" value="Aspartate Aminotransferase, domain 1"/>
    <property type="match status" value="1"/>
</dbReference>
<name>A0A194S191_RHOGW</name>
<evidence type="ECO:0000313" key="7">
    <source>
        <dbReference type="EMBL" id="KPV74289.1"/>
    </source>
</evidence>
<dbReference type="PANTHER" id="PTHR48097">
    <property type="entry name" value="L-THREONINE ALDOLASE-RELATED"/>
    <property type="match status" value="1"/>
</dbReference>
<dbReference type="Gene3D" id="3.40.640.10">
    <property type="entry name" value="Type I PLP-dependent aspartate aminotransferase-like (Major domain)"/>
    <property type="match status" value="1"/>
</dbReference>
<dbReference type="AlphaFoldDB" id="A0A194S191"/>
<comment type="cofactor">
    <cofactor evidence="1">
        <name>pyridoxal 5'-phosphate</name>
        <dbReference type="ChEBI" id="CHEBI:597326"/>
    </cofactor>
</comment>
<dbReference type="Proteomes" id="UP000053890">
    <property type="component" value="Unassembled WGS sequence"/>
</dbReference>
<keyword evidence="8" id="KW-1185">Reference proteome</keyword>
<proteinExistence type="inferred from homology"/>
<feature type="domain" description="Aromatic amino acid beta-eliminating lyase/threonine aldolase" evidence="6">
    <location>
        <begin position="11"/>
        <end position="289"/>
    </location>
</feature>
<dbReference type="PANTHER" id="PTHR48097:SF9">
    <property type="entry name" value="L-THREONINE ALDOLASE"/>
    <property type="match status" value="1"/>
</dbReference>
<dbReference type="InterPro" id="IPR015422">
    <property type="entry name" value="PyrdxlP-dep_Trfase_small"/>
</dbReference>
<organism evidence="7 8">
    <name type="scientific">Rhodotorula graminis (strain WP1)</name>
    <dbReference type="NCBI Taxonomy" id="578459"/>
    <lineage>
        <taxon>Eukaryota</taxon>
        <taxon>Fungi</taxon>
        <taxon>Dikarya</taxon>
        <taxon>Basidiomycota</taxon>
        <taxon>Pucciniomycotina</taxon>
        <taxon>Microbotryomycetes</taxon>
        <taxon>Sporidiobolales</taxon>
        <taxon>Sporidiobolaceae</taxon>
        <taxon>Rhodotorula</taxon>
    </lineage>
</organism>
<evidence type="ECO:0000256" key="1">
    <source>
        <dbReference type="ARBA" id="ARBA00001933"/>
    </source>
</evidence>
<dbReference type="STRING" id="578459.A0A194S191"/>
<evidence type="ECO:0000313" key="8">
    <source>
        <dbReference type="Proteomes" id="UP000053890"/>
    </source>
</evidence>
<dbReference type="PIRSF" id="PIRSF017617">
    <property type="entry name" value="Thr_aldolase"/>
    <property type="match status" value="1"/>
</dbReference>
<dbReference type="OrthoDB" id="10261951at2759"/>
<dbReference type="SUPFAM" id="SSF53383">
    <property type="entry name" value="PLP-dependent transferases"/>
    <property type="match status" value="1"/>
</dbReference>
<feature type="non-terminal residue" evidence="7">
    <location>
        <position position="1"/>
    </location>
</feature>
<dbReference type="InterPro" id="IPR015424">
    <property type="entry name" value="PyrdxlP-dep_Trfase"/>
</dbReference>
<dbReference type="InterPro" id="IPR023603">
    <property type="entry name" value="Low_specificity_L-TA-like"/>
</dbReference>
<evidence type="ECO:0000256" key="3">
    <source>
        <dbReference type="ARBA" id="ARBA00022898"/>
    </source>
</evidence>
<feature type="modified residue" description="N6-(pyridoxal phosphate)lysine" evidence="5">
    <location>
        <position position="206"/>
    </location>
</feature>
<dbReference type="Pfam" id="PF01212">
    <property type="entry name" value="Beta_elim_lyase"/>
    <property type="match status" value="1"/>
</dbReference>
<evidence type="ECO:0000259" key="6">
    <source>
        <dbReference type="Pfam" id="PF01212"/>
    </source>
</evidence>
<dbReference type="NCBIfam" id="NF041359">
    <property type="entry name" value="GntG_guanitoxin"/>
    <property type="match status" value="1"/>
</dbReference>
<accession>A0A194S191</accession>
<keyword evidence="4" id="KW-0456">Lyase</keyword>
<evidence type="ECO:0000256" key="4">
    <source>
        <dbReference type="ARBA" id="ARBA00023239"/>
    </source>
</evidence>
<reference evidence="7 8" key="1">
    <citation type="journal article" date="2015" name="Front. Microbiol.">
        <title>Genome sequence of the plant growth promoting endophytic yeast Rhodotorula graminis WP1.</title>
        <authorList>
            <person name="Firrincieli A."/>
            <person name="Otillar R."/>
            <person name="Salamov A."/>
            <person name="Schmutz J."/>
            <person name="Khan Z."/>
            <person name="Redman R.S."/>
            <person name="Fleck N.D."/>
            <person name="Lindquist E."/>
            <person name="Grigoriev I.V."/>
            <person name="Doty S.L."/>
        </authorList>
    </citation>
    <scope>NUCLEOTIDE SEQUENCE [LARGE SCALE GENOMIC DNA]</scope>
    <source>
        <strain evidence="7 8">WP1</strain>
    </source>
</reference>
<comment type="similarity">
    <text evidence="2">Belongs to the threonine aldolase family.</text>
</comment>
<sequence>AVRRVDLALPLCSDTITVPSLEMLQIMQEGTLGDSVYEDEDTRELEERVAQMAGKEAGLFCVSGTLSNQLAIRTHLTLATPANVVTDSRAHVHVSEAGGISFHSQAPVHSVFCASGHHMTTEEVLDQCVVEEDVHCSMTRLVCVENTLSGMIFPQPELVRLRRALDLHSIPLHCDGARLWDAIAKTGMSLGEACEPFHSVSLCMSKGLGAPIGSVLIGPKAFIEKAKWFRKLFGGGVRQSGSLALAASYALDTHLPLLPRAHALATRLAHGLVDLGVALDLPVETGMVWIDPTPIGATMLELQERAMSDKGIVLGAPRGRVVLHFQVDDGVVDDLLDVVRRLKAAKVDDAREWEERVGHEHVEAVGRRSRMFAEGRWEGRIEGPRRSLPQYGRGQSRAA</sequence>